<proteinExistence type="predicted"/>
<keyword evidence="4" id="KW-1185">Reference proteome</keyword>
<dbReference type="RefSeq" id="WP_201362014.1">
    <property type="nucleotide sequence ID" value="NZ_BNJJ01000006.1"/>
</dbReference>
<evidence type="ECO:0000313" key="3">
    <source>
        <dbReference type="EMBL" id="GHO84386.1"/>
    </source>
</evidence>
<evidence type="ECO:0000259" key="2">
    <source>
        <dbReference type="Pfam" id="PF07883"/>
    </source>
</evidence>
<reference evidence="3 4" key="1">
    <citation type="journal article" date="2021" name="Int. J. Syst. Evol. Microbiol.">
        <title>Reticulibacter mediterranei gen. nov., sp. nov., within the new family Reticulibacteraceae fam. nov., and Ktedonospora formicarum gen. nov., sp. nov., Ktedonobacter robiniae sp. nov., Dictyobacter formicarum sp. nov. and Dictyobacter arantiisoli sp. nov., belonging to the class Ktedonobacteria.</title>
        <authorList>
            <person name="Yabe S."/>
            <person name="Zheng Y."/>
            <person name="Wang C.M."/>
            <person name="Sakai Y."/>
            <person name="Abe K."/>
            <person name="Yokota A."/>
            <person name="Donadio S."/>
            <person name="Cavaletti L."/>
            <person name="Monciardini P."/>
        </authorList>
    </citation>
    <scope>NUCLEOTIDE SEQUENCE [LARGE SCALE GENOMIC DNA]</scope>
    <source>
        <strain evidence="3 4">SOSP1-9</strain>
    </source>
</reference>
<dbReference type="PANTHER" id="PTHR35848">
    <property type="entry name" value="OXALATE-BINDING PROTEIN"/>
    <property type="match status" value="1"/>
</dbReference>
<accession>A0ABQ3VFY7</accession>
<organism evidence="3 4">
    <name type="scientific">Dictyobacter formicarum</name>
    <dbReference type="NCBI Taxonomy" id="2778368"/>
    <lineage>
        <taxon>Bacteria</taxon>
        <taxon>Bacillati</taxon>
        <taxon>Chloroflexota</taxon>
        <taxon>Ktedonobacteria</taxon>
        <taxon>Ktedonobacterales</taxon>
        <taxon>Dictyobacteraceae</taxon>
        <taxon>Dictyobacter</taxon>
    </lineage>
</organism>
<protein>
    <recommendedName>
        <fullName evidence="2">Cupin type-2 domain-containing protein</fullName>
    </recommendedName>
</protein>
<gene>
    <name evidence="3" type="ORF">KSZ_23920</name>
</gene>
<dbReference type="InterPro" id="IPR013096">
    <property type="entry name" value="Cupin_2"/>
</dbReference>
<comment type="caution">
    <text evidence="3">The sequence shown here is derived from an EMBL/GenBank/DDBJ whole genome shotgun (WGS) entry which is preliminary data.</text>
</comment>
<feature type="domain" description="Cupin type-2" evidence="2">
    <location>
        <begin position="30"/>
        <end position="97"/>
    </location>
</feature>
<name>A0ABQ3VFY7_9CHLR</name>
<dbReference type="InterPro" id="IPR011051">
    <property type="entry name" value="RmlC_Cupin_sf"/>
</dbReference>
<dbReference type="PANTHER" id="PTHR35848:SF6">
    <property type="entry name" value="CUPIN TYPE-2 DOMAIN-CONTAINING PROTEIN"/>
    <property type="match status" value="1"/>
</dbReference>
<dbReference type="InterPro" id="IPR014710">
    <property type="entry name" value="RmlC-like_jellyroll"/>
</dbReference>
<dbReference type="InterPro" id="IPR051610">
    <property type="entry name" value="GPI/OXD"/>
</dbReference>
<evidence type="ECO:0000313" key="4">
    <source>
        <dbReference type="Proteomes" id="UP000635565"/>
    </source>
</evidence>
<evidence type="ECO:0000256" key="1">
    <source>
        <dbReference type="ARBA" id="ARBA00022723"/>
    </source>
</evidence>
<sequence>MATILSKEQLQNGYLFQGKDYGGIPISFFWMQLPPDEGPKLHYHPYDEIFIVLEGRAMFTVGESTVEVAAGNVVIGPANVPHKFSKAGSESLRIVTIHPSPKTIGTRVED</sequence>
<dbReference type="Pfam" id="PF07883">
    <property type="entry name" value="Cupin_2"/>
    <property type="match status" value="1"/>
</dbReference>
<keyword evidence="1" id="KW-0479">Metal-binding</keyword>
<dbReference type="Proteomes" id="UP000635565">
    <property type="component" value="Unassembled WGS sequence"/>
</dbReference>
<dbReference type="Gene3D" id="2.60.120.10">
    <property type="entry name" value="Jelly Rolls"/>
    <property type="match status" value="1"/>
</dbReference>
<dbReference type="EMBL" id="BNJJ01000006">
    <property type="protein sequence ID" value="GHO84386.1"/>
    <property type="molecule type" value="Genomic_DNA"/>
</dbReference>
<dbReference type="SUPFAM" id="SSF51182">
    <property type="entry name" value="RmlC-like cupins"/>
    <property type="match status" value="1"/>
</dbReference>